<name>A0ABP8RKY0_9PSEU</name>
<accession>A0ABP8RKY0</accession>
<dbReference type="EMBL" id="BAABGT010000024">
    <property type="protein sequence ID" value="GAA4541499.1"/>
    <property type="molecule type" value="Genomic_DNA"/>
</dbReference>
<proteinExistence type="predicted"/>
<dbReference type="SUPFAM" id="SSF53474">
    <property type="entry name" value="alpha/beta-Hydrolases"/>
    <property type="match status" value="1"/>
</dbReference>
<protein>
    <submittedName>
        <fullName evidence="2">Alpha/beta hydrolase</fullName>
    </submittedName>
</protein>
<keyword evidence="2" id="KW-0378">Hydrolase</keyword>
<dbReference type="InterPro" id="IPR050471">
    <property type="entry name" value="AB_hydrolase"/>
</dbReference>
<dbReference type="PANTHER" id="PTHR43433:SF5">
    <property type="entry name" value="AB HYDROLASE-1 DOMAIN-CONTAINING PROTEIN"/>
    <property type="match status" value="1"/>
</dbReference>
<organism evidence="2 3">
    <name type="scientific">Pseudonocardia xishanensis</name>
    <dbReference type="NCBI Taxonomy" id="630995"/>
    <lineage>
        <taxon>Bacteria</taxon>
        <taxon>Bacillati</taxon>
        <taxon>Actinomycetota</taxon>
        <taxon>Actinomycetes</taxon>
        <taxon>Pseudonocardiales</taxon>
        <taxon>Pseudonocardiaceae</taxon>
        <taxon>Pseudonocardia</taxon>
    </lineage>
</organism>
<dbReference type="GO" id="GO:0016787">
    <property type="term" value="F:hydrolase activity"/>
    <property type="evidence" value="ECO:0007669"/>
    <property type="project" value="UniProtKB-KW"/>
</dbReference>
<dbReference type="Gene3D" id="3.40.50.1820">
    <property type="entry name" value="alpha/beta hydrolase"/>
    <property type="match status" value="1"/>
</dbReference>
<evidence type="ECO:0000313" key="3">
    <source>
        <dbReference type="Proteomes" id="UP001501598"/>
    </source>
</evidence>
<dbReference type="PRINTS" id="PR00111">
    <property type="entry name" value="ABHYDROLASE"/>
</dbReference>
<keyword evidence="3" id="KW-1185">Reference proteome</keyword>
<evidence type="ECO:0000313" key="2">
    <source>
        <dbReference type="EMBL" id="GAA4541499.1"/>
    </source>
</evidence>
<evidence type="ECO:0000259" key="1">
    <source>
        <dbReference type="Pfam" id="PF00561"/>
    </source>
</evidence>
<dbReference type="Proteomes" id="UP001501598">
    <property type="component" value="Unassembled WGS sequence"/>
</dbReference>
<dbReference type="RefSeq" id="WP_345414185.1">
    <property type="nucleotide sequence ID" value="NZ_BAABGT010000024.1"/>
</dbReference>
<dbReference type="PANTHER" id="PTHR43433">
    <property type="entry name" value="HYDROLASE, ALPHA/BETA FOLD FAMILY PROTEIN"/>
    <property type="match status" value="1"/>
</dbReference>
<sequence>MIEYATNGEVRLAYERFGGDGEPLLLIMGLDFQMVWWPDAFIERLVEAGFAVVRFDNRDTGLSTSFAPLERPAPYKALLGGVAPAYTARDMLDDVLAVLDAVGWRSAHVMGGSMGAGLAQALAMEHPDRVRTLVSAVGAPVDVGILRTLRYVRPGVFRTLARIRPGDSDEEQIDALVEIYRAIASPGYPFPEEWAREAARISHARHPRDQATTQRQLAAGRAHRYPSLSTITAPTLVISGRDDPLIRLQAGRDTARRIPGARFVVYPGMGHAIPAELFDEVVGEISRLAAVPT</sequence>
<comment type="caution">
    <text evidence="2">The sequence shown here is derived from an EMBL/GenBank/DDBJ whole genome shotgun (WGS) entry which is preliminary data.</text>
</comment>
<gene>
    <name evidence="2" type="ORF">GCM10023175_15500</name>
</gene>
<dbReference type="InterPro" id="IPR000073">
    <property type="entry name" value="AB_hydrolase_1"/>
</dbReference>
<dbReference type="Pfam" id="PF00561">
    <property type="entry name" value="Abhydrolase_1"/>
    <property type="match status" value="1"/>
</dbReference>
<reference evidence="3" key="1">
    <citation type="journal article" date="2019" name="Int. J. Syst. Evol. Microbiol.">
        <title>The Global Catalogue of Microorganisms (GCM) 10K type strain sequencing project: providing services to taxonomists for standard genome sequencing and annotation.</title>
        <authorList>
            <consortium name="The Broad Institute Genomics Platform"/>
            <consortium name="The Broad Institute Genome Sequencing Center for Infectious Disease"/>
            <person name="Wu L."/>
            <person name="Ma J."/>
        </authorList>
    </citation>
    <scope>NUCLEOTIDE SEQUENCE [LARGE SCALE GENOMIC DNA]</scope>
    <source>
        <strain evidence="3">JCM 17906</strain>
    </source>
</reference>
<feature type="domain" description="AB hydrolase-1" evidence="1">
    <location>
        <begin position="36"/>
        <end position="273"/>
    </location>
</feature>
<dbReference type="InterPro" id="IPR029058">
    <property type="entry name" value="AB_hydrolase_fold"/>
</dbReference>